<organism evidence="1 2">
    <name type="scientific">Polarella glacialis</name>
    <name type="common">Dinoflagellate</name>
    <dbReference type="NCBI Taxonomy" id="89957"/>
    <lineage>
        <taxon>Eukaryota</taxon>
        <taxon>Sar</taxon>
        <taxon>Alveolata</taxon>
        <taxon>Dinophyceae</taxon>
        <taxon>Suessiales</taxon>
        <taxon>Suessiaceae</taxon>
        <taxon>Polarella</taxon>
    </lineage>
</organism>
<dbReference type="AlphaFoldDB" id="A0A813E1E1"/>
<dbReference type="Proteomes" id="UP000654075">
    <property type="component" value="Unassembled WGS sequence"/>
</dbReference>
<name>A0A813E1E1_POLGL</name>
<comment type="caution">
    <text evidence="1">The sequence shown here is derived from an EMBL/GenBank/DDBJ whole genome shotgun (WGS) entry which is preliminary data.</text>
</comment>
<dbReference type="EMBL" id="CAJNNV010006887">
    <property type="protein sequence ID" value="CAE8594214.1"/>
    <property type="molecule type" value="Genomic_DNA"/>
</dbReference>
<protein>
    <submittedName>
        <fullName evidence="1">Uncharacterized protein</fullName>
    </submittedName>
</protein>
<reference evidence="1" key="1">
    <citation type="submission" date="2021-02" db="EMBL/GenBank/DDBJ databases">
        <authorList>
            <person name="Dougan E. K."/>
            <person name="Rhodes N."/>
            <person name="Thang M."/>
            <person name="Chan C."/>
        </authorList>
    </citation>
    <scope>NUCLEOTIDE SEQUENCE</scope>
</reference>
<sequence>QFYFSLGSQQNVKASADLFVLFGQHSARSRRTLPGFQGAGLLQRKGPTLSRAACQLPPQAEDFVGRSAVLCEILRAVLTRAMSIDGPALTRMMSIDEIPS</sequence>
<feature type="non-terminal residue" evidence="1">
    <location>
        <position position="1"/>
    </location>
</feature>
<evidence type="ECO:0000313" key="2">
    <source>
        <dbReference type="Proteomes" id="UP000654075"/>
    </source>
</evidence>
<accession>A0A813E1E1</accession>
<evidence type="ECO:0000313" key="1">
    <source>
        <dbReference type="EMBL" id="CAE8594214.1"/>
    </source>
</evidence>
<proteinExistence type="predicted"/>
<keyword evidence="2" id="KW-1185">Reference proteome</keyword>
<gene>
    <name evidence="1" type="ORF">PGLA1383_LOCUS12784</name>
</gene>
<feature type="non-terminal residue" evidence="1">
    <location>
        <position position="100"/>
    </location>
</feature>